<dbReference type="PANTHER" id="PTHR31490">
    <property type="entry name" value="GLYCOSYL HYDROLASE"/>
    <property type="match status" value="1"/>
</dbReference>
<dbReference type="AlphaFoldDB" id="A0AA88VN93"/>
<evidence type="ECO:0000256" key="3">
    <source>
        <dbReference type="ARBA" id="ARBA00023277"/>
    </source>
</evidence>
<reference evidence="6" key="1">
    <citation type="submission" date="2022-12" db="EMBL/GenBank/DDBJ databases">
        <title>Draft genome assemblies for two species of Escallonia (Escalloniales).</title>
        <authorList>
            <person name="Chanderbali A."/>
            <person name="Dervinis C."/>
            <person name="Anghel I."/>
            <person name="Soltis D."/>
            <person name="Soltis P."/>
            <person name="Zapata F."/>
        </authorList>
    </citation>
    <scope>NUCLEOTIDE SEQUENCE</scope>
    <source>
        <strain evidence="6">UCBG64.0493</strain>
        <tissue evidence="6">Leaf</tissue>
    </source>
</reference>
<gene>
    <name evidence="6" type="ORF">RJ639_010498</name>
</gene>
<keyword evidence="3" id="KW-0119">Carbohydrate metabolism</keyword>
<keyword evidence="7" id="KW-1185">Reference proteome</keyword>
<evidence type="ECO:0000259" key="5">
    <source>
        <dbReference type="PROSITE" id="PS51760"/>
    </source>
</evidence>
<dbReference type="Gene3D" id="2.60.120.260">
    <property type="entry name" value="Galactose-binding domain-like"/>
    <property type="match status" value="1"/>
</dbReference>
<evidence type="ECO:0000256" key="4">
    <source>
        <dbReference type="ARBA" id="ARBA00023326"/>
    </source>
</evidence>
<keyword evidence="2" id="KW-0378">Hydrolase</keyword>
<evidence type="ECO:0000256" key="1">
    <source>
        <dbReference type="ARBA" id="ARBA00007495"/>
    </source>
</evidence>
<dbReference type="Pfam" id="PF00331">
    <property type="entry name" value="Glyco_hydro_10"/>
    <property type="match status" value="2"/>
</dbReference>
<keyword evidence="4" id="KW-0624">Polysaccharide degradation</keyword>
<dbReference type="PANTHER" id="PTHR31490:SF2">
    <property type="entry name" value="GLYCOSYL HYDROLASE FAMILY 10 PROTEIN"/>
    <property type="match status" value="1"/>
</dbReference>
<comment type="caution">
    <text evidence="6">The sequence shown here is derived from an EMBL/GenBank/DDBJ whole genome shotgun (WGS) entry which is preliminary data.</text>
</comment>
<dbReference type="SMART" id="SM00633">
    <property type="entry name" value="Glyco_10"/>
    <property type="match status" value="1"/>
</dbReference>
<feature type="domain" description="GH10" evidence="5">
    <location>
        <begin position="203"/>
        <end position="497"/>
    </location>
</feature>
<protein>
    <recommendedName>
        <fullName evidence="5">GH10 domain-containing protein</fullName>
    </recommendedName>
</protein>
<dbReference type="GO" id="GO:0000272">
    <property type="term" value="P:polysaccharide catabolic process"/>
    <property type="evidence" value="ECO:0007669"/>
    <property type="project" value="UniProtKB-KW"/>
</dbReference>
<dbReference type="SUPFAM" id="SSF49785">
    <property type="entry name" value="Galactose-binding domain-like"/>
    <property type="match status" value="1"/>
</dbReference>
<dbReference type="Proteomes" id="UP001188597">
    <property type="component" value="Unassembled WGS sequence"/>
</dbReference>
<evidence type="ECO:0000313" key="6">
    <source>
        <dbReference type="EMBL" id="KAK3011920.1"/>
    </source>
</evidence>
<sequence>MPSTSVEVYCLHIFFQCLVNPLKPQYDGGIVVNPQLNSGLKGWSTFGHSLIEKRVSKSGNQYVVAHHRKRPHDSLSQKFRLEKGKIYTFSVIVFLAAWLQVSHGNAEVAAMFKTPAGVKNAGWVIAKHGCWSMLKGGLTVTDSGPAQLYFESKNTLVEIWADSISLQPFTQGQWRSHQDISTEKYRMRKIKIHAIDAQGNPLTKAKVSIKQRKRNFPFGCAMNQNILSNKAFQDWFTSRFKVTTFENEMKWYSTEKSPGKENYSIPDAMLQFAQKHHIAVRGHNVVWDDPKHQQQWVKSLPPSLLSFAVQKRIKSVVQRYKGQVIAWDVNNENLHFSFYERKLGRNASAVFYLEARRLDKKATLFLNEYNTIEEVSDGSTTPDKYLTKIREIRSTGYKGPLAIGLEGHFNVPNLPYMRAAIDKLAKARLPIWLTELDVSSSPNQAMYLEEIIREAYAHPAVKGIVMWASWRPEGCYQMCLTDNQFKNLPTGDVVDKFIAEWSHKGLLGVTDTAGFFDSSLFHGEYEAKISHPNIGNSTLVQLFEVASSASSQQTLHVKCSEEPQRGQYGGGIIVKPNFDCGTKGWTAFGKGVLQERTAENGNSCLPWVQISEGHETVAVVFKTSRGELVPGGRVIAKQGCWSLLKGSIVGNISSPVDMLFEVYDRARIQQFKYRLTMSHCNHLQKSNGDPTKTKAFPRTAVGGVSVTIKQARSGFPLGCAMTRNILKSNAYQKWFASRFSITTFRNEMKWYSTETERGHENYTIPDAMVKFAKQSDISVRGHNIFCENPDFQPQWVKSLSPMELKIAAAERINSVVSRYRGELIAWDVVNENLHFSFFEDKLGKNASEVFYSTAYHFDPRKTMFMNEYNTIEYSGDEAASPEKYIEKLEEIKSYPGNVGMLAEIGLQSHFGSGQPNIAYMRVALDILGATGLPSWLTEVDVQKDPNQVQYLEEILREGNSHPAVQGIVIWSGPAIDGCDVMCLTDYNYKNTPTGDLVDKLIREWKSGNQEITADSEGFFDISLFHGEYIATVTDPETNSSTSIRFDVAKNIPSETVHIRIGV</sequence>
<dbReference type="Gene3D" id="3.20.20.80">
    <property type="entry name" value="Glycosidases"/>
    <property type="match status" value="2"/>
</dbReference>
<dbReference type="InterPro" id="IPR044846">
    <property type="entry name" value="GH10"/>
</dbReference>
<accession>A0AA88VN93</accession>
<dbReference type="InterPro" id="IPR008979">
    <property type="entry name" value="Galactose-bd-like_sf"/>
</dbReference>
<dbReference type="PROSITE" id="PS51760">
    <property type="entry name" value="GH10_2"/>
    <property type="match status" value="2"/>
</dbReference>
<dbReference type="InterPro" id="IPR001000">
    <property type="entry name" value="GH10_dom"/>
</dbReference>
<name>A0AA88VN93_9ASTE</name>
<comment type="similarity">
    <text evidence="1">Belongs to the glycosyl hydrolase 10 (cellulase F) family.</text>
</comment>
<evidence type="ECO:0000313" key="7">
    <source>
        <dbReference type="Proteomes" id="UP001188597"/>
    </source>
</evidence>
<organism evidence="6 7">
    <name type="scientific">Escallonia herrerae</name>
    <dbReference type="NCBI Taxonomy" id="1293975"/>
    <lineage>
        <taxon>Eukaryota</taxon>
        <taxon>Viridiplantae</taxon>
        <taxon>Streptophyta</taxon>
        <taxon>Embryophyta</taxon>
        <taxon>Tracheophyta</taxon>
        <taxon>Spermatophyta</taxon>
        <taxon>Magnoliopsida</taxon>
        <taxon>eudicotyledons</taxon>
        <taxon>Gunneridae</taxon>
        <taxon>Pentapetalae</taxon>
        <taxon>asterids</taxon>
        <taxon>campanulids</taxon>
        <taxon>Escalloniales</taxon>
        <taxon>Escalloniaceae</taxon>
        <taxon>Escallonia</taxon>
    </lineage>
</organism>
<feature type="domain" description="GH10" evidence="5">
    <location>
        <begin position="702"/>
        <end position="1000"/>
    </location>
</feature>
<dbReference type="SUPFAM" id="SSF51445">
    <property type="entry name" value="(Trans)glycosidases"/>
    <property type="match status" value="2"/>
</dbReference>
<dbReference type="GO" id="GO:0031176">
    <property type="term" value="F:endo-1,4-beta-xylanase activity"/>
    <property type="evidence" value="ECO:0007669"/>
    <property type="project" value="UniProtKB-ARBA"/>
</dbReference>
<proteinExistence type="inferred from homology"/>
<dbReference type="InterPro" id="IPR017853">
    <property type="entry name" value="GH"/>
</dbReference>
<evidence type="ECO:0000256" key="2">
    <source>
        <dbReference type="ARBA" id="ARBA00022801"/>
    </source>
</evidence>
<dbReference type="EMBL" id="JAVXUP010001411">
    <property type="protein sequence ID" value="KAK3011920.1"/>
    <property type="molecule type" value="Genomic_DNA"/>
</dbReference>